<keyword evidence="3" id="KW-1185">Reference proteome</keyword>
<dbReference type="OrthoDB" id="2910287at2759"/>
<protein>
    <submittedName>
        <fullName evidence="2">Uncharacterized protein</fullName>
    </submittedName>
</protein>
<gene>
    <name evidence="2" type="ORF">BDV96DRAFT_602799</name>
</gene>
<feature type="signal peptide" evidence="1">
    <location>
        <begin position="1"/>
        <end position="17"/>
    </location>
</feature>
<evidence type="ECO:0000256" key="1">
    <source>
        <dbReference type="SAM" id="SignalP"/>
    </source>
</evidence>
<evidence type="ECO:0000313" key="3">
    <source>
        <dbReference type="Proteomes" id="UP000799770"/>
    </source>
</evidence>
<dbReference type="AlphaFoldDB" id="A0A6A5YXE4"/>
<keyword evidence="1" id="KW-0732">Signal</keyword>
<accession>A0A6A5YXE4</accession>
<sequence length="129" mass="13806">MKTFTIALAALTAITSAAPTLETRTPGSVLICTGENYTGECERLQVPFNTCQQLAAPYRNNVGSFRPDVGAYCRITYTAEKCTTHGDAFVEPTPGAPTLHHFDDPATGTNMDAGSNMTSFLCQECTNCT</sequence>
<organism evidence="2 3">
    <name type="scientific">Lophiotrema nucula</name>
    <dbReference type="NCBI Taxonomy" id="690887"/>
    <lineage>
        <taxon>Eukaryota</taxon>
        <taxon>Fungi</taxon>
        <taxon>Dikarya</taxon>
        <taxon>Ascomycota</taxon>
        <taxon>Pezizomycotina</taxon>
        <taxon>Dothideomycetes</taxon>
        <taxon>Pleosporomycetidae</taxon>
        <taxon>Pleosporales</taxon>
        <taxon>Lophiotremataceae</taxon>
        <taxon>Lophiotrema</taxon>
    </lineage>
</organism>
<proteinExistence type="predicted"/>
<name>A0A6A5YXE4_9PLEO</name>
<feature type="chain" id="PRO_5025679082" evidence="1">
    <location>
        <begin position="18"/>
        <end position="129"/>
    </location>
</feature>
<evidence type="ECO:0000313" key="2">
    <source>
        <dbReference type="EMBL" id="KAF2111750.1"/>
    </source>
</evidence>
<dbReference type="Proteomes" id="UP000799770">
    <property type="component" value="Unassembled WGS sequence"/>
</dbReference>
<dbReference type="EMBL" id="ML977333">
    <property type="protein sequence ID" value="KAF2111750.1"/>
    <property type="molecule type" value="Genomic_DNA"/>
</dbReference>
<reference evidence="2" key="1">
    <citation type="journal article" date="2020" name="Stud. Mycol.">
        <title>101 Dothideomycetes genomes: a test case for predicting lifestyles and emergence of pathogens.</title>
        <authorList>
            <person name="Haridas S."/>
            <person name="Albert R."/>
            <person name="Binder M."/>
            <person name="Bloem J."/>
            <person name="Labutti K."/>
            <person name="Salamov A."/>
            <person name="Andreopoulos B."/>
            <person name="Baker S."/>
            <person name="Barry K."/>
            <person name="Bills G."/>
            <person name="Bluhm B."/>
            <person name="Cannon C."/>
            <person name="Castanera R."/>
            <person name="Culley D."/>
            <person name="Daum C."/>
            <person name="Ezra D."/>
            <person name="Gonzalez J."/>
            <person name="Henrissat B."/>
            <person name="Kuo A."/>
            <person name="Liang C."/>
            <person name="Lipzen A."/>
            <person name="Lutzoni F."/>
            <person name="Magnuson J."/>
            <person name="Mondo S."/>
            <person name="Nolan M."/>
            <person name="Ohm R."/>
            <person name="Pangilinan J."/>
            <person name="Park H.-J."/>
            <person name="Ramirez L."/>
            <person name="Alfaro M."/>
            <person name="Sun H."/>
            <person name="Tritt A."/>
            <person name="Yoshinaga Y."/>
            <person name="Zwiers L.-H."/>
            <person name="Turgeon B."/>
            <person name="Goodwin S."/>
            <person name="Spatafora J."/>
            <person name="Crous P."/>
            <person name="Grigoriev I."/>
        </authorList>
    </citation>
    <scope>NUCLEOTIDE SEQUENCE</scope>
    <source>
        <strain evidence="2">CBS 627.86</strain>
    </source>
</reference>